<dbReference type="AlphaFoldDB" id="A0A7J7XI86"/>
<accession>A0A7J7XI86</accession>
<proteinExistence type="predicted"/>
<protein>
    <submittedName>
        <fullName evidence="1">Uncharacterized protein</fullName>
    </submittedName>
</protein>
<gene>
    <name evidence="1" type="ORF">mMyoMyo1_011607</name>
</gene>
<keyword evidence="2" id="KW-1185">Reference proteome</keyword>
<comment type="caution">
    <text evidence="1">The sequence shown here is derived from an EMBL/GenBank/DDBJ whole genome shotgun (WGS) entry which is preliminary data.</text>
</comment>
<sequence>MRRDGGDTPVIEASRLRSRRKLLAGPIHGHQLEAQVFPEAPALPGCVTSDKVPSAPSLGPFTYTPRLTIVPTLRAIWRPRERYASSGHVKCEFLTSLNFALLLVSGDVLGALLRRVGFTGQIEYWQLHGRTT</sequence>
<evidence type="ECO:0000313" key="2">
    <source>
        <dbReference type="Proteomes" id="UP000527355"/>
    </source>
</evidence>
<organism evidence="1 2">
    <name type="scientific">Myotis myotis</name>
    <name type="common">Greater mouse-eared bat</name>
    <name type="synonym">Vespertilio myotis</name>
    <dbReference type="NCBI Taxonomy" id="51298"/>
    <lineage>
        <taxon>Eukaryota</taxon>
        <taxon>Metazoa</taxon>
        <taxon>Chordata</taxon>
        <taxon>Craniata</taxon>
        <taxon>Vertebrata</taxon>
        <taxon>Euteleostomi</taxon>
        <taxon>Mammalia</taxon>
        <taxon>Eutheria</taxon>
        <taxon>Laurasiatheria</taxon>
        <taxon>Chiroptera</taxon>
        <taxon>Yangochiroptera</taxon>
        <taxon>Vespertilionidae</taxon>
        <taxon>Myotis</taxon>
    </lineage>
</organism>
<dbReference type="EMBL" id="JABWUV010000006">
    <property type="protein sequence ID" value="KAF6349020.1"/>
    <property type="molecule type" value="Genomic_DNA"/>
</dbReference>
<evidence type="ECO:0000313" key="1">
    <source>
        <dbReference type="EMBL" id="KAF6349020.1"/>
    </source>
</evidence>
<name>A0A7J7XI86_MYOMY</name>
<dbReference type="Proteomes" id="UP000527355">
    <property type="component" value="Unassembled WGS sequence"/>
</dbReference>
<reference evidence="1 2" key="1">
    <citation type="journal article" date="2020" name="Nature">
        <title>Six reference-quality genomes reveal evolution of bat adaptations.</title>
        <authorList>
            <person name="Jebb D."/>
            <person name="Huang Z."/>
            <person name="Pippel M."/>
            <person name="Hughes G.M."/>
            <person name="Lavrichenko K."/>
            <person name="Devanna P."/>
            <person name="Winkler S."/>
            <person name="Jermiin L.S."/>
            <person name="Skirmuntt E.C."/>
            <person name="Katzourakis A."/>
            <person name="Burkitt-Gray L."/>
            <person name="Ray D.A."/>
            <person name="Sullivan K.A.M."/>
            <person name="Roscito J.G."/>
            <person name="Kirilenko B.M."/>
            <person name="Davalos L.M."/>
            <person name="Corthals A.P."/>
            <person name="Power M.L."/>
            <person name="Jones G."/>
            <person name="Ransome R.D."/>
            <person name="Dechmann D.K.N."/>
            <person name="Locatelli A.G."/>
            <person name="Puechmaille S.J."/>
            <person name="Fedrigo O."/>
            <person name="Jarvis E.D."/>
            <person name="Hiller M."/>
            <person name="Vernes S.C."/>
            <person name="Myers E.W."/>
            <person name="Teeling E.C."/>
        </authorList>
    </citation>
    <scope>NUCLEOTIDE SEQUENCE [LARGE SCALE GENOMIC DNA]</scope>
    <source>
        <strain evidence="1">MMyoMyo1</strain>
        <tissue evidence="1">Flight muscle</tissue>
    </source>
</reference>